<feature type="compositionally biased region" description="Polar residues" evidence="7">
    <location>
        <begin position="197"/>
        <end position="222"/>
    </location>
</feature>
<dbReference type="EMBL" id="JAIZAY010000004">
    <property type="protein sequence ID" value="KAJ8042797.1"/>
    <property type="molecule type" value="Genomic_DNA"/>
</dbReference>
<keyword evidence="6" id="KW-0325">Glycoprotein</keyword>
<dbReference type="InterPro" id="IPR028082">
    <property type="entry name" value="Peripla_BP_I"/>
</dbReference>
<feature type="compositionally biased region" description="Acidic residues" evidence="7">
    <location>
        <begin position="299"/>
        <end position="311"/>
    </location>
</feature>
<proteinExistence type="predicted"/>
<evidence type="ECO:0000256" key="9">
    <source>
        <dbReference type="SAM" id="SignalP"/>
    </source>
</evidence>
<feature type="compositionally biased region" description="Low complexity" evidence="7">
    <location>
        <begin position="223"/>
        <end position="236"/>
    </location>
</feature>
<keyword evidence="3 8" id="KW-1133">Transmembrane helix</keyword>
<feature type="transmembrane region" description="Helical" evidence="8">
    <location>
        <begin position="656"/>
        <end position="675"/>
    </location>
</feature>
<keyword evidence="4 8" id="KW-0472">Membrane</keyword>
<evidence type="ECO:0000256" key="2">
    <source>
        <dbReference type="ARBA" id="ARBA00022692"/>
    </source>
</evidence>
<dbReference type="Proteomes" id="UP001152320">
    <property type="component" value="Chromosome 4"/>
</dbReference>
<feature type="signal peptide" evidence="9">
    <location>
        <begin position="1"/>
        <end position="26"/>
    </location>
</feature>
<comment type="caution">
    <text evidence="11">The sequence shown here is derived from an EMBL/GenBank/DDBJ whole genome shotgun (WGS) entry which is preliminary data.</text>
</comment>
<feature type="region of interest" description="Disordered" evidence="7">
    <location>
        <begin position="187"/>
        <end position="246"/>
    </location>
</feature>
<feature type="compositionally biased region" description="Polar residues" evidence="7">
    <location>
        <begin position="281"/>
        <end position="298"/>
    </location>
</feature>
<evidence type="ECO:0000259" key="10">
    <source>
        <dbReference type="PROSITE" id="PS50259"/>
    </source>
</evidence>
<evidence type="ECO:0000256" key="6">
    <source>
        <dbReference type="ARBA" id="ARBA00023180"/>
    </source>
</evidence>
<evidence type="ECO:0000256" key="5">
    <source>
        <dbReference type="ARBA" id="ARBA00023170"/>
    </source>
</evidence>
<accession>A0A9Q1CCJ6</accession>
<organism evidence="11 12">
    <name type="scientific">Holothuria leucospilota</name>
    <name type="common">Black long sea cucumber</name>
    <name type="synonym">Mertensiothuria leucospilota</name>
    <dbReference type="NCBI Taxonomy" id="206669"/>
    <lineage>
        <taxon>Eukaryota</taxon>
        <taxon>Metazoa</taxon>
        <taxon>Echinodermata</taxon>
        <taxon>Eleutherozoa</taxon>
        <taxon>Echinozoa</taxon>
        <taxon>Holothuroidea</taxon>
        <taxon>Aspidochirotacea</taxon>
        <taxon>Aspidochirotida</taxon>
        <taxon>Holothuriidae</taxon>
        <taxon>Holothuria</taxon>
    </lineage>
</organism>
<evidence type="ECO:0000313" key="11">
    <source>
        <dbReference type="EMBL" id="KAJ8042797.1"/>
    </source>
</evidence>
<evidence type="ECO:0000313" key="12">
    <source>
        <dbReference type="Proteomes" id="UP001152320"/>
    </source>
</evidence>
<dbReference type="PRINTS" id="PR00248">
    <property type="entry name" value="GPCRMGR"/>
</dbReference>
<evidence type="ECO:0000256" key="4">
    <source>
        <dbReference type="ARBA" id="ARBA00023136"/>
    </source>
</evidence>
<protein>
    <submittedName>
        <fullName evidence="11">Metabotropic glutamate receptor 3</fullName>
    </submittedName>
</protein>
<evidence type="ECO:0000256" key="8">
    <source>
        <dbReference type="SAM" id="Phobius"/>
    </source>
</evidence>
<dbReference type="InterPro" id="IPR000337">
    <property type="entry name" value="GPCR_3"/>
</dbReference>
<dbReference type="SUPFAM" id="SSF53822">
    <property type="entry name" value="Periplasmic binding protein-like I"/>
    <property type="match status" value="1"/>
</dbReference>
<reference evidence="11" key="1">
    <citation type="submission" date="2021-10" db="EMBL/GenBank/DDBJ databases">
        <title>Tropical sea cucumber genome reveals ecological adaptation and Cuvierian tubules defense mechanism.</title>
        <authorList>
            <person name="Chen T."/>
        </authorList>
    </citation>
    <scope>NUCLEOTIDE SEQUENCE</scope>
    <source>
        <strain evidence="11">Nanhai2018</strain>
        <tissue evidence="11">Muscle</tissue>
    </source>
</reference>
<comment type="subcellular location">
    <subcellularLocation>
        <location evidence="1">Membrane</location>
        <topology evidence="1">Multi-pass membrane protein</topology>
    </subcellularLocation>
</comment>
<name>A0A9Q1CCJ6_HOLLE</name>
<dbReference type="AlphaFoldDB" id="A0A9Q1CCJ6"/>
<gene>
    <name evidence="11" type="ORF">HOLleu_09654</name>
</gene>
<dbReference type="Pfam" id="PF00003">
    <property type="entry name" value="7tm_3"/>
    <property type="match status" value="1"/>
</dbReference>
<feature type="transmembrane region" description="Helical" evidence="8">
    <location>
        <begin position="734"/>
        <end position="756"/>
    </location>
</feature>
<dbReference type="PANTHER" id="PTHR24060">
    <property type="entry name" value="METABOTROPIC GLUTAMATE RECEPTOR"/>
    <property type="match status" value="1"/>
</dbReference>
<sequence>MDFKRLQSSAVFLVVIYLLTTDKSLANPAAGFTPILRYPGDVDVLALLHFRETFTSDFRCTGSYNPRIPYDVEALRFAINRTNDALEGYTIGLTIVDPCGSPAVAVRDVVQVLSNSSDELPPTGPTIGILVPGVGEVTRAILERVTRVLDIPTIGYLPTEDRFLRDNGMEAEMLVSGSSGVITIFRGDQGTVDRNSDSSTTKPTTANGGPETQSQSTNVQEVSTSTPQPSSSAAGSNPSTETQTPADVFTTMQTFVTYSTGDGESEISSLNATMQTGFATNTTSRSDTISEGISTSMGEESEDNQQEGADDDNTMETIFLLTSAVSLDSDASVITEVLVRASWYNVGVIYSGYGTGPFRRNAFIKNAEIEGICVSFQESIPRGLTQEMSDRIIRNIANSSDSVEVLVWIVSVRELQLLLRSIRLVPSTFRGVGVFSGVNDNLEDFFQTEDENSIFLDDLQFDNNADYVDYIERLISGESEFNEWMNFTRNEGSGSMVAIEAAHTSSLIRAIEMIACGFSDVLNQTKKTEGGFNISTTDIRRAIMNRCDSTDITKLYGVYLVQSSSTVEIANVSGNSPVLNLDVYELPDAYRADGCICLASGLTLAEPDENRWTHGFSDPWIPAIFCFSLVFGLLAFVLFFLFLYVAQRPVMKKTTLLANLFLLVGIMLMYFINLFFTRVPSVLSCGFRQFGTAFIYAWVFSALLVRSMAVLKNLRPRRDYDTTNEPRRNELNNFVQFCAFCAFLAPQIALSAQWIAFESPAVVSDPEVCGSLECEVSNLSISISMIYVFILVLLTFVLSLCRLGDSSLMNESRSLFLSSLSTMFLLAGWIVAFNVADPIYHVPAICVGVTANATVILLASFGPACCVITYGKGVKAEDDEDLNGDIAYVNPALEPTSEYVDGGDVRTTL</sequence>
<dbReference type="GO" id="GO:0016020">
    <property type="term" value="C:membrane"/>
    <property type="evidence" value="ECO:0007669"/>
    <property type="project" value="UniProtKB-SubCell"/>
</dbReference>
<keyword evidence="5 11" id="KW-0675">Receptor</keyword>
<feature type="transmembrane region" description="Helical" evidence="8">
    <location>
        <begin position="620"/>
        <end position="644"/>
    </location>
</feature>
<evidence type="ECO:0000256" key="3">
    <source>
        <dbReference type="ARBA" id="ARBA00022989"/>
    </source>
</evidence>
<evidence type="ECO:0000256" key="7">
    <source>
        <dbReference type="SAM" id="MobiDB-lite"/>
    </source>
</evidence>
<keyword evidence="12" id="KW-1185">Reference proteome</keyword>
<feature type="region of interest" description="Disordered" evidence="7">
    <location>
        <begin position="281"/>
        <end position="311"/>
    </location>
</feature>
<feature type="transmembrane region" description="Helical" evidence="8">
    <location>
        <begin position="781"/>
        <end position="803"/>
    </location>
</feature>
<dbReference type="InterPro" id="IPR017978">
    <property type="entry name" value="GPCR_3_C"/>
</dbReference>
<feature type="compositionally biased region" description="Polar residues" evidence="7">
    <location>
        <begin position="237"/>
        <end position="246"/>
    </location>
</feature>
<feature type="transmembrane region" description="Helical" evidence="8">
    <location>
        <begin position="695"/>
        <end position="714"/>
    </location>
</feature>
<keyword evidence="9" id="KW-0732">Signal</keyword>
<feature type="transmembrane region" description="Helical" evidence="8">
    <location>
        <begin position="815"/>
        <end position="836"/>
    </location>
</feature>
<feature type="chain" id="PRO_5040116218" evidence="9">
    <location>
        <begin position="27"/>
        <end position="909"/>
    </location>
</feature>
<dbReference type="Gene3D" id="3.40.50.2300">
    <property type="match status" value="2"/>
</dbReference>
<dbReference type="PROSITE" id="PS50259">
    <property type="entry name" value="G_PROTEIN_RECEP_F3_4"/>
    <property type="match status" value="1"/>
</dbReference>
<feature type="transmembrane region" description="Helical" evidence="8">
    <location>
        <begin position="842"/>
        <end position="870"/>
    </location>
</feature>
<feature type="domain" description="G-protein coupled receptors family 3 profile" evidence="10">
    <location>
        <begin position="620"/>
        <end position="870"/>
    </location>
</feature>
<dbReference type="OrthoDB" id="425344at2759"/>
<dbReference type="GO" id="GO:0004930">
    <property type="term" value="F:G protein-coupled receptor activity"/>
    <property type="evidence" value="ECO:0007669"/>
    <property type="project" value="InterPro"/>
</dbReference>
<dbReference type="InterPro" id="IPR050726">
    <property type="entry name" value="mGluR"/>
</dbReference>
<keyword evidence="2 8" id="KW-0812">Transmembrane</keyword>
<evidence type="ECO:0000256" key="1">
    <source>
        <dbReference type="ARBA" id="ARBA00004141"/>
    </source>
</evidence>